<dbReference type="InterPro" id="IPR050259">
    <property type="entry name" value="SDR"/>
</dbReference>
<evidence type="ECO:0000313" key="2">
    <source>
        <dbReference type="EMBL" id="TMJ10786.1"/>
    </source>
</evidence>
<dbReference type="SUPFAM" id="SSF51735">
    <property type="entry name" value="NAD(P)-binding Rossmann-fold domains"/>
    <property type="match status" value="1"/>
</dbReference>
<dbReference type="EMBL" id="VBAI01000100">
    <property type="protein sequence ID" value="TMJ10786.1"/>
    <property type="molecule type" value="Genomic_DNA"/>
</dbReference>
<reference evidence="2 3" key="1">
    <citation type="journal article" date="2019" name="Nat. Microbiol.">
        <title>Mediterranean grassland soil C-N compound turnover is dependent on rainfall and depth, and is mediated by genomically divergent microorganisms.</title>
        <authorList>
            <person name="Diamond S."/>
            <person name="Andeer P.F."/>
            <person name="Li Z."/>
            <person name="Crits-Christoph A."/>
            <person name="Burstein D."/>
            <person name="Anantharaman K."/>
            <person name="Lane K.R."/>
            <person name="Thomas B.C."/>
            <person name="Pan C."/>
            <person name="Northen T.R."/>
            <person name="Banfield J.F."/>
        </authorList>
    </citation>
    <scope>NUCLEOTIDE SEQUENCE [LARGE SCALE GENOMIC DNA]</scope>
    <source>
        <strain evidence="2">NP_1</strain>
    </source>
</reference>
<gene>
    <name evidence="2" type="ORF">E6G98_06805</name>
</gene>
<accession>A0A537LS33</accession>
<dbReference type="InterPro" id="IPR002347">
    <property type="entry name" value="SDR_fam"/>
</dbReference>
<comment type="caution">
    <text evidence="2">The sequence shown here is derived from an EMBL/GenBank/DDBJ whole genome shotgun (WGS) entry which is preliminary data.</text>
</comment>
<dbReference type="CDD" id="cd05233">
    <property type="entry name" value="SDR_c"/>
    <property type="match status" value="1"/>
</dbReference>
<evidence type="ECO:0000313" key="3">
    <source>
        <dbReference type="Proteomes" id="UP000315217"/>
    </source>
</evidence>
<dbReference type="AlphaFoldDB" id="A0A537LS33"/>
<organism evidence="2 3">
    <name type="scientific">Candidatus Segetimicrobium genomatis</name>
    <dbReference type="NCBI Taxonomy" id="2569760"/>
    <lineage>
        <taxon>Bacteria</taxon>
        <taxon>Bacillati</taxon>
        <taxon>Candidatus Sysuimicrobiota</taxon>
        <taxon>Candidatus Sysuimicrobiia</taxon>
        <taxon>Candidatus Sysuimicrobiales</taxon>
        <taxon>Candidatus Segetimicrobiaceae</taxon>
        <taxon>Candidatus Segetimicrobium</taxon>
    </lineage>
</organism>
<dbReference type="PRINTS" id="PR00081">
    <property type="entry name" value="GDHRDH"/>
</dbReference>
<dbReference type="Pfam" id="PF00106">
    <property type="entry name" value="adh_short"/>
    <property type="match status" value="1"/>
</dbReference>
<comment type="similarity">
    <text evidence="1">Belongs to the short-chain dehydrogenases/reductases (SDR) family.</text>
</comment>
<dbReference type="PANTHER" id="PTHR42879:SF2">
    <property type="entry name" value="3-OXOACYL-[ACYL-CARRIER-PROTEIN] REDUCTASE FABG"/>
    <property type="match status" value="1"/>
</dbReference>
<sequence length="317" mass="34363">MGEAVGRRATVGALPQSISGGRKDHTMKLHKNSVALVTGAARGLGWGIARAFGIAGARVGVTDIRDDELARCARDLAADGADFQTFRSDVADLAACKDVVRKIVDRCGRIDVVVHNAIYMPLMTFEATTPEEWARQLAVGLGGLFNCTHAAWDQMKAQGGGHIIGIASGSSLRGYKQEVGYCTIKHGVEGFVKALSLEAKAHNIALNTIGPGARIKPTRMTWAEYDQTSEQLRAGWADPVELGRAWVWLAAQPPGRFSGFRFDAARLVQTIEREGDDFAFAPEKVTLYPDDFRAIIGMARGPGDCPCRRPVHHPQIW</sequence>
<dbReference type="PANTHER" id="PTHR42879">
    <property type="entry name" value="3-OXOACYL-(ACYL-CARRIER-PROTEIN) REDUCTASE"/>
    <property type="match status" value="1"/>
</dbReference>
<evidence type="ECO:0000256" key="1">
    <source>
        <dbReference type="ARBA" id="ARBA00006484"/>
    </source>
</evidence>
<dbReference type="Gene3D" id="3.40.50.720">
    <property type="entry name" value="NAD(P)-binding Rossmann-like Domain"/>
    <property type="match status" value="1"/>
</dbReference>
<dbReference type="InterPro" id="IPR036291">
    <property type="entry name" value="NAD(P)-bd_dom_sf"/>
</dbReference>
<dbReference type="Proteomes" id="UP000315217">
    <property type="component" value="Unassembled WGS sequence"/>
</dbReference>
<name>A0A537LS33_9BACT</name>
<proteinExistence type="inferred from homology"/>
<protein>
    <submittedName>
        <fullName evidence="2">SDR family oxidoreductase</fullName>
    </submittedName>
</protein>